<dbReference type="GO" id="GO:0052621">
    <property type="term" value="F:diguanylate cyclase activity"/>
    <property type="evidence" value="ECO:0007669"/>
    <property type="project" value="UniProtKB-EC"/>
</dbReference>
<dbReference type="CDD" id="cd01949">
    <property type="entry name" value="GGDEF"/>
    <property type="match status" value="1"/>
</dbReference>
<evidence type="ECO:0000313" key="5">
    <source>
        <dbReference type="Proteomes" id="UP001247805"/>
    </source>
</evidence>
<sequence length="236" mass="26403">MTFITLGVAMYHIRFISTDLAVNIADSLNIILSSCLMISLAHVYEVNREKNEERLLELAGTDKLTGLANRMRLIETFRLYAESAKRNNSALAVVLFDIDFFKNINDKHGHPVGDASLQYVAKFIKDRIRKTDLFARFGGEEFALLVAGANQEHCFNHVNSIRQQLSNLPFVYGELTIPITFSSGISMFGIDGENFDELLSNADQRLYIAKDRGRNCVVAANYQTISEAAQVPLTSS</sequence>
<evidence type="ECO:0000259" key="3">
    <source>
        <dbReference type="PROSITE" id="PS50887"/>
    </source>
</evidence>
<dbReference type="Pfam" id="PF20966">
    <property type="entry name" value="MASE6"/>
    <property type="match status" value="1"/>
</dbReference>
<keyword evidence="4" id="KW-0548">Nucleotidyltransferase</keyword>
<organism evidence="4 5">
    <name type="scientific">Paraglaciecola aquimarina</name>
    <dbReference type="NCBI Taxonomy" id="1235557"/>
    <lineage>
        <taxon>Bacteria</taxon>
        <taxon>Pseudomonadati</taxon>
        <taxon>Pseudomonadota</taxon>
        <taxon>Gammaproteobacteria</taxon>
        <taxon>Alteromonadales</taxon>
        <taxon>Alteromonadaceae</taxon>
        <taxon>Paraglaciecola</taxon>
    </lineage>
</organism>
<dbReference type="NCBIfam" id="TIGR00254">
    <property type="entry name" value="GGDEF"/>
    <property type="match status" value="1"/>
</dbReference>
<dbReference type="PANTHER" id="PTHR45138">
    <property type="entry name" value="REGULATORY COMPONENTS OF SENSORY TRANSDUCTION SYSTEM"/>
    <property type="match status" value="1"/>
</dbReference>
<dbReference type="SUPFAM" id="SSF55073">
    <property type="entry name" value="Nucleotide cyclase"/>
    <property type="match status" value="1"/>
</dbReference>
<dbReference type="InterPro" id="IPR048435">
    <property type="entry name" value="MASE6"/>
</dbReference>
<dbReference type="InterPro" id="IPR000160">
    <property type="entry name" value="GGDEF_dom"/>
</dbReference>
<dbReference type="Pfam" id="PF00990">
    <property type="entry name" value="GGDEF"/>
    <property type="match status" value="1"/>
</dbReference>
<reference evidence="4 5" key="1">
    <citation type="submission" date="2023-10" db="EMBL/GenBank/DDBJ databases">
        <title>Glaciecola aquimarina strain GGW-M5 nov., isolated from a coastal seawater.</title>
        <authorList>
            <person name="Bayburt H."/>
            <person name="Kim J.M."/>
            <person name="Choi B.J."/>
            <person name="Jeon C.O."/>
        </authorList>
    </citation>
    <scope>NUCLEOTIDE SEQUENCE [LARGE SCALE GENOMIC DNA]</scope>
    <source>
        <strain evidence="4 5">KCTC 32108</strain>
    </source>
</reference>
<evidence type="ECO:0000256" key="2">
    <source>
        <dbReference type="ARBA" id="ARBA00034247"/>
    </source>
</evidence>
<keyword evidence="5" id="KW-1185">Reference proteome</keyword>
<dbReference type="Gene3D" id="3.30.70.270">
    <property type="match status" value="1"/>
</dbReference>
<comment type="catalytic activity">
    <reaction evidence="2">
        <text>2 GTP = 3',3'-c-di-GMP + 2 diphosphate</text>
        <dbReference type="Rhea" id="RHEA:24898"/>
        <dbReference type="ChEBI" id="CHEBI:33019"/>
        <dbReference type="ChEBI" id="CHEBI:37565"/>
        <dbReference type="ChEBI" id="CHEBI:58805"/>
        <dbReference type="EC" id="2.7.7.65"/>
    </reaction>
</comment>
<dbReference type="EC" id="2.7.7.65" evidence="1"/>
<name>A0ABU3T2B7_9ALTE</name>
<dbReference type="SMART" id="SM00267">
    <property type="entry name" value="GGDEF"/>
    <property type="match status" value="1"/>
</dbReference>
<dbReference type="PROSITE" id="PS50887">
    <property type="entry name" value="GGDEF"/>
    <property type="match status" value="1"/>
</dbReference>
<dbReference type="InterPro" id="IPR029787">
    <property type="entry name" value="Nucleotide_cyclase"/>
</dbReference>
<evidence type="ECO:0000256" key="1">
    <source>
        <dbReference type="ARBA" id="ARBA00012528"/>
    </source>
</evidence>
<dbReference type="Proteomes" id="UP001247805">
    <property type="component" value="Unassembled WGS sequence"/>
</dbReference>
<proteinExistence type="predicted"/>
<gene>
    <name evidence="4" type="ORF">RS130_23165</name>
</gene>
<dbReference type="InterPro" id="IPR050469">
    <property type="entry name" value="Diguanylate_Cyclase"/>
</dbReference>
<keyword evidence="4" id="KW-0808">Transferase</keyword>
<comment type="caution">
    <text evidence="4">The sequence shown here is derived from an EMBL/GenBank/DDBJ whole genome shotgun (WGS) entry which is preliminary data.</text>
</comment>
<feature type="domain" description="GGDEF" evidence="3">
    <location>
        <begin position="89"/>
        <end position="222"/>
    </location>
</feature>
<evidence type="ECO:0000313" key="4">
    <source>
        <dbReference type="EMBL" id="MDU0356407.1"/>
    </source>
</evidence>
<dbReference type="PANTHER" id="PTHR45138:SF9">
    <property type="entry name" value="DIGUANYLATE CYCLASE DGCM-RELATED"/>
    <property type="match status" value="1"/>
</dbReference>
<dbReference type="EMBL" id="JAWDIO010000002">
    <property type="protein sequence ID" value="MDU0356407.1"/>
    <property type="molecule type" value="Genomic_DNA"/>
</dbReference>
<dbReference type="InterPro" id="IPR043128">
    <property type="entry name" value="Rev_trsase/Diguanyl_cyclase"/>
</dbReference>
<protein>
    <recommendedName>
        <fullName evidence="1">diguanylate cyclase</fullName>
        <ecNumber evidence="1">2.7.7.65</ecNumber>
    </recommendedName>
</protein>
<accession>A0ABU3T2B7</accession>